<evidence type="ECO:0000259" key="2">
    <source>
        <dbReference type="PROSITE" id="PS50943"/>
    </source>
</evidence>
<feature type="domain" description="HTH cro/C1-type" evidence="2">
    <location>
        <begin position="4"/>
        <end position="59"/>
    </location>
</feature>
<sequence length="71" mass="7896">MITIAELRAKHGKMSQKELAEKIGTSQTTISSWEKDISVISAPHLKRLCVFFNVSADDLLGIDLTDKKFCS</sequence>
<organism evidence="3 4">
    <name type="scientific">Pueribacillus theae</name>
    <dbReference type="NCBI Taxonomy" id="2171751"/>
    <lineage>
        <taxon>Bacteria</taxon>
        <taxon>Bacillati</taxon>
        <taxon>Bacillota</taxon>
        <taxon>Bacilli</taxon>
        <taxon>Bacillales</taxon>
        <taxon>Bacillaceae</taxon>
        <taxon>Pueribacillus</taxon>
    </lineage>
</organism>
<name>A0A2U1JUX2_9BACI</name>
<dbReference type="GO" id="GO:0003677">
    <property type="term" value="F:DNA binding"/>
    <property type="evidence" value="ECO:0007669"/>
    <property type="project" value="UniProtKB-KW"/>
</dbReference>
<dbReference type="Proteomes" id="UP000245998">
    <property type="component" value="Unassembled WGS sequence"/>
</dbReference>
<dbReference type="Pfam" id="PF01381">
    <property type="entry name" value="HTH_3"/>
    <property type="match status" value="1"/>
</dbReference>
<dbReference type="RefSeq" id="WP_116555596.1">
    <property type="nucleotide sequence ID" value="NZ_QCZG01000035.1"/>
</dbReference>
<dbReference type="Gene3D" id="1.10.260.40">
    <property type="entry name" value="lambda repressor-like DNA-binding domains"/>
    <property type="match status" value="1"/>
</dbReference>
<dbReference type="PANTHER" id="PTHR46558:SF11">
    <property type="entry name" value="HTH-TYPE TRANSCRIPTIONAL REGULATOR XRE"/>
    <property type="match status" value="1"/>
</dbReference>
<dbReference type="InterPro" id="IPR001387">
    <property type="entry name" value="Cro/C1-type_HTH"/>
</dbReference>
<dbReference type="SUPFAM" id="SSF47413">
    <property type="entry name" value="lambda repressor-like DNA-binding domains"/>
    <property type="match status" value="1"/>
</dbReference>
<keyword evidence="4" id="KW-1185">Reference proteome</keyword>
<comment type="caution">
    <text evidence="3">The sequence shown here is derived from an EMBL/GenBank/DDBJ whole genome shotgun (WGS) entry which is preliminary data.</text>
</comment>
<dbReference type="SMART" id="SM00530">
    <property type="entry name" value="HTH_XRE"/>
    <property type="match status" value="1"/>
</dbReference>
<dbReference type="OrthoDB" id="72638at2"/>
<protein>
    <submittedName>
        <fullName evidence="3">XRE family transcriptional regulator</fullName>
    </submittedName>
</protein>
<proteinExistence type="predicted"/>
<reference evidence="3 4" key="1">
    <citation type="submission" date="2018-04" db="EMBL/GenBank/DDBJ databases">
        <title>Camelliibacillus theae gen. nov., sp. nov., isolated from Pu'er tea.</title>
        <authorList>
            <person name="Niu L."/>
        </authorList>
    </citation>
    <scope>NUCLEOTIDE SEQUENCE [LARGE SCALE GENOMIC DNA]</scope>
    <source>
        <strain evidence="3 4">T8</strain>
    </source>
</reference>
<gene>
    <name evidence="3" type="ORF">DCC39_14380</name>
</gene>
<evidence type="ECO:0000256" key="1">
    <source>
        <dbReference type="ARBA" id="ARBA00023125"/>
    </source>
</evidence>
<accession>A0A2U1JUX2</accession>
<dbReference type="PANTHER" id="PTHR46558">
    <property type="entry name" value="TRACRIPTIONAL REGULATORY PROTEIN-RELATED-RELATED"/>
    <property type="match status" value="1"/>
</dbReference>
<dbReference type="InterPro" id="IPR010982">
    <property type="entry name" value="Lambda_DNA-bd_dom_sf"/>
</dbReference>
<dbReference type="CDD" id="cd00093">
    <property type="entry name" value="HTH_XRE"/>
    <property type="match status" value="1"/>
</dbReference>
<dbReference type="PROSITE" id="PS50943">
    <property type="entry name" value="HTH_CROC1"/>
    <property type="match status" value="1"/>
</dbReference>
<keyword evidence="1" id="KW-0238">DNA-binding</keyword>
<dbReference type="AlphaFoldDB" id="A0A2U1JUX2"/>
<evidence type="ECO:0000313" key="3">
    <source>
        <dbReference type="EMBL" id="PWA08623.1"/>
    </source>
</evidence>
<dbReference type="EMBL" id="QCZG01000035">
    <property type="protein sequence ID" value="PWA08623.1"/>
    <property type="molecule type" value="Genomic_DNA"/>
</dbReference>
<evidence type="ECO:0000313" key="4">
    <source>
        <dbReference type="Proteomes" id="UP000245998"/>
    </source>
</evidence>